<dbReference type="EMBL" id="JFZT01000039">
    <property type="protein sequence ID" value="EZQ06845.1"/>
    <property type="molecule type" value="Genomic_DNA"/>
</dbReference>
<evidence type="ECO:0000256" key="5">
    <source>
        <dbReference type="ARBA" id="ARBA00022822"/>
    </source>
</evidence>
<sequence>MPRYLQGWLKEVVDHSFEREYVQKPRDRPVFSIISRIMEIKSLNRNAIISEFKRSSPSGFSANGDPVEYSKFMESAGVAGISVLTEDKFFSGSYAYLYSISHAVSLPVLMKDFVVIERQIDNAYNLGADTVLLIVKILTERELESLIEYCRSYKMEPLVEVTDEMELDIALNVGAKLIGVNSRDLITFNIDKEKAKKLISLIPQDKIKVFESGIQTREEIDELKKIGTDAFLIGSTLMKDPAKIKELI</sequence>
<comment type="catalytic activity">
    <reaction evidence="1 8">
        <text>1-(2-carboxyphenylamino)-1-deoxy-D-ribulose 5-phosphate + H(+) = (1S,2R)-1-C-(indol-3-yl)glycerol 3-phosphate + CO2 + H2O</text>
        <dbReference type="Rhea" id="RHEA:23476"/>
        <dbReference type="ChEBI" id="CHEBI:15377"/>
        <dbReference type="ChEBI" id="CHEBI:15378"/>
        <dbReference type="ChEBI" id="CHEBI:16526"/>
        <dbReference type="ChEBI" id="CHEBI:58613"/>
        <dbReference type="ChEBI" id="CHEBI:58866"/>
        <dbReference type="EC" id="4.1.1.48"/>
    </reaction>
</comment>
<dbReference type="CDD" id="cd00331">
    <property type="entry name" value="IGPS"/>
    <property type="match status" value="1"/>
</dbReference>
<keyword evidence="3 8" id="KW-0028">Amino-acid biosynthesis</keyword>
<dbReference type="STRING" id="1160895.CM19_05590"/>
<protein>
    <recommendedName>
        <fullName evidence="8">Indole-3-glycerol phosphate synthase</fullName>
        <shortName evidence="8">IGPS</shortName>
        <ecNumber evidence="8">4.1.1.48</ecNumber>
    </recommendedName>
</protein>
<dbReference type="PANTHER" id="PTHR22854:SF2">
    <property type="entry name" value="INDOLE-3-GLYCEROL-PHOSPHATE SYNTHASE"/>
    <property type="match status" value="1"/>
</dbReference>
<comment type="caution">
    <text evidence="10">The sequence shown here is derived from an EMBL/GenBank/DDBJ whole genome shotgun (WGS) entry which is preliminary data.</text>
</comment>
<dbReference type="NCBIfam" id="NF001374">
    <property type="entry name" value="PRK00278.2-1"/>
    <property type="match status" value="1"/>
</dbReference>
<keyword evidence="7 8" id="KW-0456">Lyase</keyword>
<dbReference type="HAMAP" id="MF_00134_A">
    <property type="entry name" value="IGPS_A"/>
    <property type="match status" value="1"/>
</dbReference>
<dbReference type="PANTHER" id="PTHR22854">
    <property type="entry name" value="TRYPTOPHAN BIOSYNTHESIS PROTEIN"/>
    <property type="match status" value="1"/>
</dbReference>
<dbReference type="Gene3D" id="3.20.20.70">
    <property type="entry name" value="Aldolase class I"/>
    <property type="match status" value="1"/>
</dbReference>
<dbReference type="InterPro" id="IPR013798">
    <property type="entry name" value="Indole-3-glycerol_P_synth_dom"/>
</dbReference>
<dbReference type="InterPro" id="IPR045186">
    <property type="entry name" value="Indole-3-glycerol_P_synth"/>
</dbReference>
<dbReference type="AlphaFoldDB" id="A0A031LQ56"/>
<keyword evidence="6 8" id="KW-0057">Aromatic amino acid biosynthesis</keyword>
<evidence type="ECO:0000313" key="10">
    <source>
        <dbReference type="EMBL" id="EZQ06845.1"/>
    </source>
</evidence>
<dbReference type="EC" id="4.1.1.48" evidence="8"/>
<dbReference type="UniPathway" id="UPA00035">
    <property type="reaction ID" value="UER00043"/>
</dbReference>
<dbReference type="GO" id="GO:0004640">
    <property type="term" value="F:phosphoribosylanthranilate isomerase activity"/>
    <property type="evidence" value="ECO:0007669"/>
    <property type="project" value="TreeGrafter"/>
</dbReference>
<evidence type="ECO:0000256" key="4">
    <source>
        <dbReference type="ARBA" id="ARBA00022793"/>
    </source>
</evidence>
<name>A0A031LQ56_9CREN</name>
<keyword evidence="4 8" id="KW-0210">Decarboxylase</keyword>
<evidence type="ECO:0000256" key="2">
    <source>
        <dbReference type="ARBA" id="ARBA00004696"/>
    </source>
</evidence>
<dbReference type="InterPro" id="IPR011060">
    <property type="entry name" value="RibuloseP-bd_barrel"/>
</dbReference>
<evidence type="ECO:0000259" key="9">
    <source>
        <dbReference type="Pfam" id="PF00218"/>
    </source>
</evidence>
<reference evidence="10 11" key="1">
    <citation type="submission" date="2014-03" db="EMBL/GenBank/DDBJ databases">
        <title>Draft genome sequence of the novel thermoacidophilic archaea Acidianus copahuensis ALE1 strain, isolated from Copahue volcanic area in Neuquen Argentina.</title>
        <authorList>
            <person name="Urbieta M.S."/>
            <person name="Rascovan N."/>
            <person name="Castro C."/>
            <person name="Revale S."/>
            <person name="Giaveno M.A."/>
            <person name="Vazquez M.P."/>
            <person name="Donati E.R."/>
        </authorList>
    </citation>
    <scope>NUCLEOTIDE SEQUENCE [LARGE SCALE GENOMIC DNA]</scope>
    <source>
        <strain evidence="10 11">ALE1</strain>
    </source>
</reference>
<keyword evidence="5 8" id="KW-0822">Tryptophan biosynthesis</keyword>
<accession>A0A031LQ56</accession>
<evidence type="ECO:0000256" key="7">
    <source>
        <dbReference type="ARBA" id="ARBA00023239"/>
    </source>
</evidence>
<evidence type="ECO:0000256" key="1">
    <source>
        <dbReference type="ARBA" id="ARBA00001633"/>
    </source>
</evidence>
<evidence type="ECO:0000256" key="8">
    <source>
        <dbReference type="HAMAP-Rule" id="MF_00134"/>
    </source>
</evidence>
<dbReference type="RefSeq" id="WP_048099376.1">
    <property type="nucleotide sequence ID" value="NZ_JFZT01000039.1"/>
</dbReference>
<evidence type="ECO:0000313" key="11">
    <source>
        <dbReference type="Proteomes" id="UP000024332"/>
    </source>
</evidence>
<organism evidence="10 11">
    <name type="scientific">Candidatus Acidianus copahuensis</name>
    <dbReference type="NCBI Taxonomy" id="1160895"/>
    <lineage>
        <taxon>Archaea</taxon>
        <taxon>Thermoproteota</taxon>
        <taxon>Thermoprotei</taxon>
        <taxon>Sulfolobales</taxon>
        <taxon>Sulfolobaceae</taxon>
        <taxon>Acidianus</taxon>
    </lineage>
</organism>
<dbReference type="Proteomes" id="UP000024332">
    <property type="component" value="Unassembled WGS sequence"/>
</dbReference>
<keyword evidence="11" id="KW-1185">Reference proteome</keyword>
<dbReference type="SUPFAM" id="SSF51366">
    <property type="entry name" value="Ribulose-phoshate binding barrel"/>
    <property type="match status" value="1"/>
</dbReference>
<dbReference type="OrthoDB" id="15223at2157"/>
<gene>
    <name evidence="8" type="primary">trpC</name>
    <name evidence="10" type="ORF">CM19_05590</name>
</gene>
<evidence type="ECO:0000256" key="6">
    <source>
        <dbReference type="ARBA" id="ARBA00023141"/>
    </source>
</evidence>
<comment type="pathway">
    <text evidence="2 8">Amino-acid biosynthesis; L-tryptophan biosynthesis; L-tryptophan from chorismate: step 4/5.</text>
</comment>
<proteinExistence type="inferred from homology"/>
<comment type="similarity">
    <text evidence="8">Belongs to the TrpC family.</text>
</comment>
<dbReference type="Pfam" id="PF00218">
    <property type="entry name" value="IGPS"/>
    <property type="match status" value="1"/>
</dbReference>
<dbReference type="GO" id="GO:0000162">
    <property type="term" value="P:L-tryptophan biosynthetic process"/>
    <property type="evidence" value="ECO:0007669"/>
    <property type="project" value="UniProtKB-UniRule"/>
</dbReference>
<dbReference type="GO" id="GO:0004425">
    <property type="term" value="F:indole-3-glycerol-phosphate synthase activity"/>
    <property type="evidence" value="ECO:0007669"/>
    <property type="project" value="UniProtKB-UniRule"/>
</dbReference>
<feature type="domain" description="Indole-3-glycerol phosphate synthase" evidence="9">
    <location>
        <begin position="5"/>
        <end position="242"/>
    </location>
</feature>
<dbReference type="InterPro" id="IPR013785">
    <property type="entry name" value="Aldolase_TIM"/>
</dbReference>
<evidence type="ECO:0000256" key="3">
    <source>
        <dbReference type="ARBA" id="ARBA00022605"/>
    </source>
</evidence>